<keyword evidence="6" id="KW-0413">Isomerase</keyword>
<dbReference type="GO" id="GO:0043138">
    <property type="term" value="F:3'-5' DNA helicase activity"/>
    <property type="evidence" value="ECO:0007669"/>
    <property type="project" value="UniProtKB-EC"/>
</dbReference>
<evidence type="ECO:0000256" key="1">
    <source>
        <dbReference type="ARBA" id="ARBA00009922"/>
    </source>
</evidence>
<dbReference type="Gene3D" id="3.30.65.10">
    <property type="entry name" value="Bacterial Topoisomerase I, domain 1"/>
    <property type="match status" value="2"/>
</dbReference>
<name>A0A560CI45_AZOBR</name>
<accession>A0A560CI45</accession>
<dbReference type="Pfam" id="PF13361">
    <property type="entry name" value="UvrD_C"/>
    <property type="match status" value="1"/>
</dbReference>
<dbReference type="Pfam" id="PF00580">
    <property type="entry name" value="UvrD-helicase"/>
    <property type="match status" value="2"/>
</dbReference>
<dbReference type="GO" id="GO:0005694">
    <property type="term" value="C:chromosome"/>
    <property type="evidence" value="ECO:0007669"/>
    <property type="project" value="InterPro"/>
</dbReference>
<dbReference type="GO" id="GO:0005524">
    <property type="term" value="F:ATP binding"/>
    <property type="evidence" value="ECO:0007669"/>
    <property type="project" value="UniProtKB-UniRule"/>
</dbReference>
<comment type="caution">
    <text evidence="10">Lacks conserved residue(s) required for the propagation of feature annotation.</text>
</comment>
<protein>
    <recommendedName>
        <fullName evidence="8">DNA 3'-5' helicase</fullName>
        <ecNumber evidence="8">5.6.2.4</ecNumber>
    </recommendedName>
</protein>
<dbReference type="PANTHER" id="PTHR11070:SF63">
    <property type="entry name" value="DNA HELICASE IV"/>
    <property type="match status" value="1"/>
</dbReference>
<dbReference type="InterPro" id="IPR027417">
    <property type="entry name" value="P-loop_NTPase"/>
</dbReference>
<evidence type="ECO:0000256" key="9">
    <source>
        <dbReference type="ARBA" id="ARBA00048988"/>
    </source>
</evidence>
<dbReference type="Gene3D" id="3.40.91.30">
    <property type="match status" value="1"/>
</dbReference>
<dbReference type="GO" id="GO:0003916">
    <property type="term" value="F:DNA topoisomerase activity"/>
    <property type="evidence" value="ECO:0007669"/>
    <property type="project" value="InterPro"/>
</dbReference>
<dbReference type="InterPro" id="IPR000212">
    <property type="entry name" value="DNA_helicase_UvrD/REP"/>
</dbReference>
<gene>
    <name evidence="12" type="ORF">FBZ83_105417</name>
</gene>
<dbReference type="EC" id="5.6.2.4" evidence="8"/>
<dbReference type="AlphaFoldDB" id="A0A560CI45"/>
<feature type="domain" description="UvrD-like helicase ATP-binding" evidence="11">
    <location>
        <begin position="1"/>
        <end position="444"/>
    </location>
</feature>
<proteinExistence type="inferred from homology"/>
<evidence type="ECO:0000259" key="11">
    <source>
        <dbReference type="PROSITE" id="PS51198"/>
    </source>
</evidence>
<dbReference type="InterPro" id="IPR013986">
    <property type="entry name" value="DExx_box_DNA_helicase_dom_sf"/>
</dbReference>
<dbReference type="GO" id="GO:0000725">
    <property type="term" value="P:recombinational repair"/>
    <property type="evidence" value="ECO:0007669"/>
    <property type="project" value="TreeGrafter"/>
</dbReference>
<dbReference type="Pfam" id="PF01396">
    <property type="entry name" value="Zn_ribbon_Top1"/>
    <property type="match status" value="2"/>
</dbReference>
<evidence type="ECO:0000256" key="5">
    <source>
        <dbReference type="ARBA" id="ARBA00022840"/>
    </source>
</evidence>
<dbReference type="Gene3D" id="3.40.50.300">
    <property type="entry name" value="P-loop containing nucleotide triphosphate hydrolases"/>
    <property type="match status" value="3"/>
</dbReference>
<evidence type="ECO:0000256" key="2">
    <source>
        <dbReference type="ARBA" id="ARBA00022741"/>
    </source>
</evidence>
<keyword evidence="5 10" id="KW-0067">ATP-binding</keyword>
<evidence type="ECO:0000256" key="7">
    <source>
        <dbReference type="ARBA" id="ARBA00034617"/>
    </source>
</evidence>
<dbReference type="PANTHER" id="PTHR11070">
    <property type="entry name" value="UVRD / RECB / PCRA DNA HELICASE FAMILY MEMBER"/>
    <property type="match status" value="1"/>
</dbReference>
<evidence type="ECO:0000313" key="12">
    <source>
        <dbReference type="EMBL" id="TWA84535.1"/>
    </source>
</evidence>
<evidence type="ECO:0000313" key="13">
    <source>
        <dbReference type="Proteomes" id="UP000318529"/>
    </source>
</evidence>
<keyword evidence="4 10" id="KW-0347">Helicase</keyword>
<dbReference type="InterPro" id="IPR013498">
    <property type="entry name" value="Topo_IA_Znf"/>
</dbReference>
<dbReference type="GO" id="GO:0005829">
    <property type="term" value="C:cytosol"/>
    <property type="evidence" value="ECO:0007669"/>
    <property type="project" value="TreeGrafter"/>
</dbReference>
<dbReference type="GO" id="GO:0003677">
    <property type="term" value="F:DNA binding"/>
    <property type="evidence" value="ECO:0007669"/>
    <property type="project" value="InterPro"/>
</dbReference>
<comment type="similarity">
    <text evidence="1">Belongs to the helicase family. UvrD subfamily.</text>
</comment>
<evidence type="ECO:0000256" key="6">
    <source>
        <dbReference type="ARBA" id="ARBA00023235"/>
    </source>
</evidence>
<comment type="catalytic activity">
    <reaction evidence="7">
        <text>Couples ATP hydrolysis with the unwinding of duplex DNA by translocating in the 3'-5' direction.</text>
        <dbReference type="EC" id="5.6.2.4"/>
    </reaction>
</comment>
<dbReference type="Proteomes" id="UP000318529">
    <property type="component" value="Unassembled WGS sequence"/>
</dbReference>
<organism evidence="12 13">
    <name type="scientific">Azospirillum brasilense</name>
    <dbReference type="NCBI Taxonomy" id="192"/>
    <lineage>
        <taxon>Bacteria</taxon>
        <taxon>Pseudomonadati</taxon>
        <taxon>Pseudomonadota</taxon>
        <taxon>Alphaproteobacteria</taxon>
        <taxon>Rhodospirillales</taxon>
        <taxon>Azospirillaceae</taxon>
        <taxon>Azospirillum</taxon>
    </lineage>
</organism>
<evidence type="ECO:0000256" key="8">
    <source>
        <dbReference type="ARBA" id="ARBA00034808"/>
    </source>
</evidence>
<reference evidence="12 13" key="1">
    <citation type="submission" date="2019-06" db="EMBL/GenBank/DDBJ databases">
        <title>Genomic Encyclopedia of Type Strains, Phase IV (KMG-V): Genome sequencing to study the core and pangenomes of soil and plant-associated prokaryotes.</title>
        <authorList>
            <person name="Whitman W."/>
        </authorList>
    </citation>
    <scope>NUCLEOTIDE SEQUENCE [LARGE SCALE GENOMIC DNA]</scope>
    <source>
        <strain evidence="12 13">BR 11650</strain>
    </source>
</reference>
<dbReference type="InterPro" id="IPR014016">
    <property type="entry name" value="UvrD-like_ATP-bd"/>
</dbReference>
<dbReference type="GO" id="GO:0016887">
    <property type="term" value="F:ATP hydrolysis activity"/>
    <property type="evidence" value="ECO:0007669"/>
    <property type="project" value="RHEA"/>
</dbReference>
<dbReference type="InterPro" id="IPR014017">
    <property type="entry name" value="DNA_helicase_UvrD-like_C"/>
</dbReference>
<dbReference type="PROSITE" id="PS51198">
    <property type="entry name" value="UVRD_HELICASE_ATP_BIND"/>
    <property type="match status" value="1"/>
</dbReference>
<keyword evidence="3 10" id="KW-0378">Hydrolase</keyword>
<dbReference type="Gene3D" id="1.10.10.160">
    <property type="match status" value="1"/>
</dbReference>
<dbReference type="SUPFAM" id="SSF57783">
    <property type="entry name" value="Zinc beta-ribbon"/>
    <property type="match status" value="2"/>
</dbReference>
<evidence type="ECO:0000256" key="3">
    <source>
        <dbReference type="ARBA" id="ARBA00022801"/>
    </source>
</evidence>
<dbReference type="GO" id="GO:0006265">
    <property type="term" value="P:DNA topological change"/>
    <property type="evidence" value="ECO:0007669"/>
    <property type="project" value="InterPro"/>
</dbReference>
<evidence type="ECO:0000256" key="10">
    <source>
        <dbReference type="PROSITE-ProRule" id="PRU00560"/>
    </source>
</evidence>
<dbReference type="EMBL" id="VITH01000005">
    <property type="protein sequence ID" value="TWA84535.1"/>
    <property type="molecule type" value="Genomic_DNA"/>
</dbReference>
<dbReference type="SUPFAM" id="SSF52540">
    <property type="entry name" value="P-loop containing nucleoside triphosphate hydrolases"/>
    <property type="match status" value="1"/>
</dbReference>
<evidence type="ECO:0000256" key="4">
    <source>
        <dbReference type="ARBA" id="ARBA00022806"/>
    </source>
</evidence>
<sequence length="750" mass="83019">MLFAVLRPTHARAATLDGETMTLVFATGEVSVLAFATDARAEMEQRIRKRLGDAVASGLTVRTFHGLGMAIIGEAEGKRPTLATVAEDDKALFDLLKSIVADLLADPAFSRVMVTWFQSHFAPYKSASEFRNHGEYWSYIRANDIRSLKGEKLKSFEECEIANFLFLNGVPYEYERPYEHETATPDRRQYQPDFYLPDTGIYIEHFAMAASGNTPPFIDHEEYRRSMAWKRRLHADRGTVLIETFSHEKAAGRLTDNLAAKLAAHGVALSPIRPGEVFAILESQGRVSPFTRLVATFLQHFKGGHVTLAEASRRAAARPDRPRAEAFLAVFGRIFERYQGWLAARRQIGFHDMILKATEHVETGRYTSPFGYILVDEFQDISPGRARLLKALLDQSPSNQLFAVGDDWQAIYRFAGSDIAVMRAFADRFGASARVDLGTMFRCVDRIAATATRFVLKNPAQLRKDVTAVTRANGPCVHIGLPGAEGSDLLREALRAIAAETATRRETATVLLLGRYRHTQPRDMDALAREHPGLRLSFMTVHGAKGLEADYAIVLGLGTGRFGFPTEIADDPILDLVLAAPEGYPNAEERRLLYVALTRAKRRVFLLADGDQPSPFIRELLKDGDDLTVFGRPPATAVSCPRCVEGRLQRRDGERGTFYGCSNWPYCGHTQDACPHCGTGLPACADGGVRCLDCGQPVAGCPRCDGWLQLKRGRHGPFLGCSNWPGCSHTQNVGPARPLLRPAPVRPRHP</sequence>
<comment type="caution">
    <text evidence="12">The sequence shown here is derived from an EMBL/GenBank/DDBJ whole genome shotgun (WGS) entry which is preliminary data.</text>
</comment>
<comment type="catalytic activity">
    <reaction evidence="9">
        <text>ATP + H2O = ADP + phosphate + H(+)</text>
        <dbReference type="Rhea" id="RHEA:13065"/>
        <dbReference type="ChEBI" id="CHEBI:15377"/>
        <dbReference type="ChEBI" id="CHEBI:15378"/>
        <dbReference type="ChEBI" id="CHEBI:30616"/>
        <dbReference type="ChEBI" id="CHEBI:43474"/>
        <dbReference type="ChEBI" id="CHEBI:456216"/>
        <dbReference type="EC" id="5.6.2.4"/>
    </reaction>
</comment>
<keyword evidence="2 10" id="KW-0547">Nucleotide-binding</keyword>